<accession>A0A6J4N5P7</accession>
<name>A0A6J4N5P7_9ACTN</name>
<dbReference type="EMBL" id="CADCUL010000112">
    <property type="protein sequence ID" value="CAA9375497.1"/>
    <property type="molecule type" value="Genomic_DNA"/>
</dbReference>
<sequence length="37" mass="3941">MEATSHLFDPVLRASAGQIEPVRCTGSLQACPASWLP</sequence>
<dbReference type="AlphaFoldDB" id="A0A6J4N5P7"/>
<evidence type="ECO:0000313" key="1">
    <source>
        <dbReference type="EMBL" id="CAA9375497.1"/>
    </source>
</evidence>
<organism evidence="1">
    <name type="scientific">uncultured Nocardioidaceae bacterium</name>
    <dbReference type="NCBI Taxonomy" id="253824"/>
    <lineage>
        <taxon>Bacteria</taxon>
        <taxon>Bacillati</taxon>
        <taxon>Actinomycetota</taxon>
        <taxon>Actinomycetes</taxon>
        <taxon>Propionibacteriales</taxon>
        <taxon>Nocardioidaceae</taxon>
        <taxon>environmental samples</taxon>
    </lineage>
</organism>
<proteinExistence type="predicted"/>
<gene>
    <name evidence="1" type="ORF">AVDCRST_MAG21-1029</name>
</gene>
<protein>
    <submittedName>
        <fullName evidence="1">Uncharacterized protein</fullName>
    </submittedName>
</protein>
<reference evidence="1" key="1">
    <citation type="submission" date="2020-02" db="EMBL/GenBank/DDBJ databases">
        <authorList>
            <person name="Meier V. D."/>
        </authorList>
    </citation>
    <scope>NUCLEOTIDE SEQUENCE</scope>
    <source>
        <strain evidence="1">AVDCRST_MAG21</strain>
    </source>
</reference>